<accession>A0A1W6SR03</accession>
<dbReference type="CDD" id="cd00293">
    <property type="entry name" value="USP-like"/>
    <property type="match status" value="1"/>
</dbReference>
<dbReference type="KEGG" id="nlc:EBAPG3_010780"/>
<dbReference type="InterPro" id="IPR006016">
    <property type="entry name" value="UspA"/>
</dbReference>
<proteinExistence type="inferred from homology"/>
<dbReference type="GO" id="GO:0005737">
    <property type="term" value="C:cytoplasm"/>
    <property type="evidence" value="ECO:0007669"/>
    <property type="project" value="UniProtKB-SubCell"/>
</dbReference>
<dbReference type="InterPro" id="IPR006015">
    <property type="entry name" value="Universal_stress_UspA"/>
</dbReference>
<dbReference type="InterPro" id="IPR014729">
    <property type="entry name" value="Rossmann-like_a/b/a_fold"/>
</dbReference>
<dbReference type="RefSeq" id="WP_004181298.1">
    <property type="nucleotide sequence ID" value="NZ_CP021106.3"/>
</dbReference>
<dbReference type="Proteomes" id="UP000012179">
    <property type="component" value="Chromosome"/>
</dbReference>
<evidence type="ECO:0000259" key="3">
    <source>
        <dbReference type="Pfam" id="PF00582"/>
    </source>
</evidence>
<dbReference type="PRINTS" id="PR01438">
    <property type="entry name" value="UNVRSLSTRESS"/>
</dbReference>
<dbReference type="PIRSF" id="PIRSF006276">
    <property type="entry name" value="UspA"/>
    <property type="match status" value="1"/>
</dbReference>
<evidence type="ECO:0000256" key="2">
    <source>
        <dbReference type="PIRNR" id="PIRNR006276"/>
    </source>
</evidence>
<dbReference type="OrthoDB" id="8547832at2"/>
<gene>
    <name evidence="4" type="ORF">EBAPG3_010780</name>
</gene>
<keyword evidence="2" id="KW-0963">Cytoplasm</keyword>
<dbReference type="PANTHER" id="PTHR46268:SF6">
    <property type="entry name" value="UNIVERSAL STRESS PROTEIN UP12"/>
    <property type="match status" value="1"/>
</dbReference>
<dbReference type="PANTHER" id="PTHR46268">
    <property type="entry name" value="STRESS RESPONSE PROTEIN NHAX"/>
    <property type="match status" value="1"/>
</dbReference>
<protein>
    <recommendedName>
        <fullName evidence="2">Universal stress protein</fullName>
    </recommendedName>
</protein>
<comment type="similarity">
    <text evidence="1 2">Belongs to the universal stress protein A family.</text>
</comment>
<keyword evidence="5" id="KW-1185">Reference proteome</keyword>
<feature type="domain" description="UspA" evidence="3">
    <location>
        <begin position="6"/>
        <end position="148"/>
    </location>
</feature>
<dbReference type="Pfam" id="PF00582">
    <property type="entry name" value="Usp"/>
    <property type="match status" value="1"/>
</dbReference>
<name>A0A1W6SR03_9PROT</name>
<evidence type="ECO:0000256" key="1">
    <source>
        <dbReference type="ARBA" id="ARBA00008791"/>
    </source>
</evidence>
<evidence type="ECO:0000313" key="5">
    <source>
        <dbReference type="Proteomes" id="UP000012179"/>
    </source>
</evidence>
<dbReference type="Gene3D" id="3.40.50.620">
    <property type="entry name" value="HUPs"/>
    <property type="match status" value="1"/>
</dbReference>
<organism evidence="4 5">
    <name type="scientific">Nitrosospira lacus</name>
    <dbReference type="NCBI Taxonomy" id="1288494"/>
    <lineage>
        <taxon>Bacteria</taxon>
        <taxon>Pseudomonadati</taxon>
        <taxon>Pseudomonadota</taxon>
        <taxon>Betaproteobacteria</taxon>
        <taxon>Nitrosomonadales</taxon>
        <taxon>Nitrosomonadaceae</taxon>
        <taxon>Nitrosospira</taxon>
    </lineage>
</organism>
<reference evidence="4 5" key="1">
    <citation type="journal article" date="2015" name="Int. J. Syst. Evol. Microbiol.">
        <title>Nitrosospira lacus sp. nov., a psychrotolerant, ammonia-oxidizing bacterium from sandy lake sediment.</title>
        <authorList>
            <person name="Urakawa H."/>
            <person name="Garcia J.C."/>
            <person name="Nielsen J.L."/>
            <person name="Le V.Q."/>
            <person name="Kozlowski J.A."/>
            <person name="Stein L.Y."/>
            <person name="Lim C.K."/>
            <person name="Pommerening-Roser A."/>
            <person name="Martens-Habbena W."/>
            <person name="Stahl D.A."/>
            <person name="Klotz M.G."/>
        </authorList>
    </citation>
    <scope>NUCLEOTIDE SEQUENCE [LARGE SCALE GENOMIC DNA]</scope>
    <source>
        <strain evidence="4 5">APG3</strain>
    </source>
</reference>
<evidence type="ECO:0000313" key="4">
    <source>
        <dbReference type="EMBL" id="ARO88226.1"/>
    </source>
</evidence>
<dbReference type="AlphaFoldDB" id="A0A1W6SR03"/>
<dbReference type="EMBL" id="CP021106">
    <property type="protein sequence ID" value="ARO88226.1"/>
    <property type="molecule type" value="Genomic_DNA"/>
</dbReference>
<dbReference type="SUPFAM" id="SSF52402">
    <property type="entry name" value="Adenine nucleotide alpha hydrolases-like"/>
    <property type="match status" value="1"/>
</dbReference>
<sequence length="153" mass="17026">MEPLIRKIILATDFSEASQDAIRYAVWMAKSLQAELKVLHVFEPSGWMVPSPYYFTPGFEQWVDASLDKTRQAGKESLEALAESLDMQAETIFAEGPTGKEIVRIAAEHRADLLILGTHGYTGWNHLTLGSIAEYVVRHAACPVLTVKPRQPS</sequence>
<dbReference type="eggNOG" id="COG0589">
    <property type="taxonomic scope" value="Bacteria"/>
</dbReference>
<comment type="subcellular location">
    <subcellularLocation>
        <location evidence="2">Cytoplasm</location>
    </subcellularLocation>
</comment>